<comment type="caution">
    <text evidence="7">The sequence shown here is derived from an EMBL/GenBank/DDBJ whole genome shotgun (WGS) entry which is preliminary data.</text>
</comment>
<keyword evidence="4 6" id="KW-0133">Cell shape</keyword>
<dbReference type="AlphaFoldDB" id="A0A2T4I512"/>
<protein>
    <recommendedName>
        <fullName evidence="6">Cell shape-determining protein MreB</fullName>
    </recommendedName>
</protein>
<evidence type="ECO:0000256" key="4">
    <source>
        <dbReference type="ARBA" id="ARBA00022960"/>
    </source>
</evidence>
<evidence type="ECO:0000256" key="6">
    <source>
        <dbReference type="HAMAP-Rule" id="MF_02207"/>
    </source>
</evidence>
<keyword evidence="1 6" id="KW-0963">Cytoplasm</keyword>
<dbReference type="PANTHER" id="PTHR42749">
    <property type="entry name" value="CELL SHAPE-DETERMINING PROTEIN MREB"/>
    <property type="match status" value="1"/>
</dbReference>
<dbReference type="SUPFAM" id="SSF53067">
    <property type="entry name" value="Actin-like ATPase domain"/>
    <property type="match status" value="2"/>
</dbReference>
<gene>
    <name evidence="6" type="primary">mreB</name>
    <name evidence="7" type="ORF">CV103_06950</name>
</gene>
<dbReference type="PANTHER" id="PTHR42749:SF1">
    <property type="entry name" value="CELL SHAPE-DETERMINING PROTEIN MREB"/>
    <property type="match status" value="1"/>
</dbReference>
<dbReference type="GO" id="GO:0005524">
    <property type="term" value="F:ATP binding"/>
    <property type="evidence" value="ECO:0007669"/>
    <property type="project" value="UniProtKB-KW"/>
</dbReference>
<dbReference type="InterPro" id="IPR056546">
    <property type="entry name" value="MreB_MamK-like"/>
</dbReference>
<proteinExistence type="inferred from homology"/>
<comment type="function">
    <text evidence="6">Forms membrane-associated dynamic filaments that are essential for cell shape determination. Acts by regulating cell wall synthesis and cell elongation, and thus cell shape. A feedback loop between cell geometry and MreB localization may maintain elongated cell shape by targeting cell wall growth to regions of negative cell wall curvature.</text>
</comment>
<dbReference type="PRINTS" id="PR01652">
    <property type="entry name" value="SHAPEPROTEIN"/>
</dbReference>
<evidence type="ECO:0000313" key="8">
    <source>
        <dbReference type="Proteomes" id="UP000241206"/>
    </source>
</evidence>
<organism evidence="7 8">
    <name type="scientific">Edaphosphingomonas fennica</name>
    <dbReference type="NCBI Taxonomy" id="114404"/>
    <lineage>
        <taxon>Bacteria</taxon>
        <taxon>Pseudomonadati</taxon>
        <taxon>Pseudomonadota</taxon>
        <taxon>Alphaproteobacteria</taxon>
        <taxon>Sphingomonadales</taxon>
        <taxon>Rhizorhabdaceae</taxon>
        <taxon>Edaphosphingomonas</taxon>
    </lineage>
</organism>
<evidence type="ECO:0000256" key="2">
    <source>
        <dbReference type="ARBA" id="ARBA00022741"/>
    </source>
</evidence>
<feature type="binding site" evidence="6">
    <location>
        <begin position="18"/>
        <end position="20"/>
    </location>
    <ligand>
        <name>ATP</name>
        <dbReference type="ChEBI" id="CHEBI:30616"/>
    </ligand>
</feature>
<feature type="binding site" evidence="6">
    <location>
        <begin position="212"/>
        <end position="215"/>
    </location>
    <ligand>
        <name>ATP</name>
        <dbReference type="ChEBI" id="CHEBI:30616"/>
    </ligand>
</feature>
<dbReference type="RefSeq" id="WP_107394437.1">
    <property type="nucleotide sequence ID" value="NZ_PHHF01000030.1"/>
</dbReference>
<dbReference type="GO" id="GO:0005737">
    <property type="term" value="C:cytoplasm"/>
    <property type="evidence" value="ECO:0007669"/>
    <property type="project" value="UniProtKB-SubCell"/>
</dbReference>
<dbReference type="InterPro" id="IPR004753">
    <property type="entry name" value="MreB"/>
</dbReference>
<evidence type="ECO:0000256" key="3">
    <source>
        <dbReference type="ARBA" id="ARBA00022840"/>
    </source>
</evidence>
<dbReference type="Pfam" id="PF06723">
    <property type="entry name" value="MreB_Mbl"/>
    <property type="match status" value="1"/>
</dbReference>
<sequence>MSSFLPRRRPEIAIDFGTANMRVLRRGDGLVFDEPSLCCVRGRHGMTSLLAAGSEAYAMVDRTPANLRIARPLCRGVLQDIDAAKRMLRYALAKSTGRRRWRAPAAIIGIPADATQAERSAMLTAGRDAGLGPVTLLTEPFAAAIGAGIVVDRPSGAMVVECGAGTTEVAIFSLGGPCGSGSVRIGGDTLNRALADRVHLRHKFLIGERSAEQLKLDYVSQREAGPAAPSDLPVSGRCLRTGMPKTISVAMHDLDLIVEKHVAQVVKVVRDVLARTAPDLSQDIHDAGIMLTGGGALVPLMRDIIAQGTGLKVVVADKPAHCVARGLESLLDA</sequence>
<accession>A0A2T4I512</accession>
<comment type="similarity">
    <text evidence="5 6">Belongs to the FtsA/MreB family.</text>
</comment>
<comment type="subcellular location">
    <subcellularLocation>
        <location evidence="6">Cytoplasm</location>
    </subcellularLocation>
    <text evidence="6">Membrane-associated.</text>
</comment>
<dbReference type="EMBL" id="PHHF01000030">
    <property type="protein sequence ID" value="PTD24753.1"/>
    <property type="molecule type" value="Genomic_DNA"/>
</dbReference>
<feature type="binding site" evidence="6">
    <location>
        <begin position="294"/>
        <end position="297"/>
    </location>
    <ligand>
        <name>ATP</name>
        <dbReference type="ChEBI" id="CHEBI:30616"/>
    </ligand>
</feature>
<dbReference type="Proteomes" id="UP000241206">
    <property type="component" value="Unassembled WGS sequence"/>
</dbReference>
<dbReference type="HAMAP" id="MF_02207">
    <property type="entry name" value="MreB"/>
    <property type="match status" value="1"/>
</dbReference>
<feature type="binding site" evidence="6">
    <location>
        <begin position="164"/>
        <end position="166"/>
    </location>
    <ligand>
        <name>ATP</name>
        <dbReference type="ChEBI" id="CHEBI:30616"/>
    </ligand>
</feature>
<dbReference type="Gene3D" id="3.30.420.40">
    <property type="match status" value="3"/>
</dbReference>
<dbReference type="InterPro" id="IPR043129">
    <property type="entry name" value="ATPase_NBD"/>
</dbReference>
<dbReference type="NCBIfam" id="NF010539">
    <property type="entry name" value="PRK13927.1"/>
    <property type="match status" value="1"/>
</dbReference>
<keyword evidence="3 6" id="KW-0067">ATP-binding</keyword>
<evidence type="ECO:0000313" key="7">
    <source>
        <dbReference type="EMBL" id="PTD24753.1"/>
    </source>
</evidence>
<reference evidence="7 8" key="1">
    <citation type="submission" date="2017-11" db="EMBL/GenBank/DDBJ databases">
        <title>Sphingomonas oleivorans sp. nov., isolated from oil-contaminated soil.</title>
        <authorList>
            <person name="Wang L."/>
            <person name="Chen L."/>
        </authorList>
    </citation>
    <scope>NUCLEOTIDE SEQUENCE [LARGE SCALE GENOMIC DNA]</scope>
    <source>
        <strain evidence="7 8">K101</strain>
    </source>
</reference>
<comment type="subunit">
    <text evidence="6">Forms polymers.</text>
</comment>
<dbReference type="GO" id="GO:0000902">
    <property type="term" value="P:cell morphogenesis"/>
    <property type="evidence" value="ECO:0007669"/>
    <property type="project" value="InterPro"/>
</dbReference>
<keyword evidence="2 6" id="KW-0547">Nucleotide-binding</keyword>
<name>A0A2T4I512_9SPHN</name>
<dbReference type="CDD" id="cd10225">
    <property type="entry name" value="ASKHA_NBD_MreB-like"/>
    <property type="match status" value="1"/>
</dbReference>
<evidence type="ECO:0000256" key="1">
    <source>
        <dbReference type="ARBA" id="ARBA00022490"/>
    </source>
</evidence>
<evidence type="ECO:0000256" key="5">
    <source>
        <dbReference type="ARBA" id="ARBA00023458"/>
    </source>
</evidence>
<dbReference type="GO" id="GO:0008360">
    <property type="term" value="P:regulation of cell shape"/>
    <property type="evidence" value="ECO:0007669"/>
    <property type="project" value="UniProtKB-UniRule"/>
</dbReference>
<keyword evidence="8" id="KW-1185">Reference proteome</keyword>